<evidence type="ECO:0000259" key="2">
    <source>
        <dbReference type="Pfam" id="PF01058"/>
    </source>
</evidence>
<dbReference type="GO" id="GO:0016491">
    <property type="term" value="F:oxidoreductase activity"/>
    <property type="evidence" value="ECO:0007669"/>
    <property type="project" value="UniProtKB-KW"/>
</dbReference>
<dbReference type="Pfam" id="PF01058">
    <property type="entry name" value="Oxidored_q6"/>
    <property type="match status" value="1"/>
</dbReference>
<dbReference type="AlphaFoldDB" id="A0A523UU48"/>
<name>A0A523UU48_UNCT6</name>
<dbReference type="Proteomes" id="UP000315525">
    <property type="component" value="Unassembled WGS sequence"/>
</dbReference>
<keyword evidence="1" id="KW-0560">Oxidoreductase</keyword>
<dbReference type="PANTHER" id="PTHR42845:SF2">
    <property type="entry name" value="F420-NON-REDUCING HYDROGENASE VHU SUBUNIT G"/>
    <property type="match status" value="1"/>
</dbReference>
<evidence type="ECO:0000313" key="4">
    <source>
        <dbReference type="Proteomes" id="UP000315525"/>
    </source>
</evidence>
<reference evidence="3 4" key="1">
    <citation type="submission" date="2019-03" db="EMBL/GenBank/DDBJ databases">
        <title>Metabolic potential of uncultured bacteria and archaea associated with petroleum seepage in deep-sea sediments.</title>
        <authorList>
            <person name="Dong X."/>
            <person name="Hubert C."/>
        </authorList>
    </citation>
    <scope>NUCLEOTIDE SEQUENCE [LARGE SCALE GENOMIC DNA]</scope>
    <source>
        <strain evidence="3">E44_bin18</strain>
    </source>
</reference>
<accession>A0A523UU48</accession>
<feature type="domain" description="NADH:ubiquinone oxidoreductase-like 20kDa subunit" evidence="2">
    <location>
        <begin position="14"/>
        <end position="179"/>
    </location>
</feature>
<comment type="caution">
    <text evidence="3">The sequence shown here is derived from an EMBL/GenBank/DDBJ whole genome shotgun (WGS) entry which is preliminary data.</text>
</comment>
<protein>
    <submittedName>
        <fullName evidence="3">Oxidoreductase</fullName>
    </submittedName>
</protein>
<evidence type="ECO:0000313" key="3">
    <source>
        <dbReference type="EMBL" id="TET46045.1"/>
    </source>
</evidence>
<dbReference type="EMBL" id="SOJN01000070">
    <property type="protein sequence ID" value="TET46045.1"/>
    <property type="molecule type" value="Genomic_DNA"/>
</dbReference>
<organism evidence="3 4">
    <name type="scientific">candidate division TA06 bacterium</name>
    <dbReference type="NCBI Taxonomy" id="2250710"/>
    <lineage>
        <taxon>Bacteria</taxon>
        <taxon>Bacteria division TA06</taxon>
    </lineage>
</organism>
<dbReference type="PANTHER" id="PTHR42845">
    <property type="entry name" value="COENZYME F420-REDUCING HYDROGENASE, GAMMA SUBUNIT"/>
    <property type="match status" value="1"/>
</dbReference>
<gene>
    <name evidence="3" type="ORF">E3J62_05780</name>
</gene>
<dbReference type="SUPFAM" id="SSF56770">
    <property type="entry name" value="HydA/Nqo6-like"/>
    <property type="match status" value="1"/>
</dbReference>
<dbReference type="InterPro" id="IPR037024">
    <property type="entry name" value="NiFe_Hase_small_N_sf"/>
</dbReference>
<dbReference type="GO" id="GO:0051536">
    <property type="term" value="F:iron-sulfur cluster binding"/>
    <property type="evidence" value="ECO:0007669"/>
    <property type="project" value="InterPro"/>
</dbReference>
<proteinExistence type="predicted"/>
<dbReference type="InterPro" id="IPR006137">
    <property type="entry name" value="NADH_UbQ_OxRdtase-like_20kDa"/>
</dbReference>
<evidence type="ECO:0000256" key="1">
    <source>
        <dbReference type="ARBA" id="ARBA00023002"/>
    </source>
</evidence>
<sequence length="326" mass="35513">MAKAKVAFYWCASCGGCEEAVIDLNEDILKVVDAVDIVFWPVALDFKYKDIEAMKDGEIAVSFINGAIRNSEQEEIVKLLRKKSGLVVAFGSCSHLGGIPGLANFHDREAILTRSYETAPTVVNPDRILPQLSTKMPEGELTLPEFSETVKALDQVIDVDYYLPGCAPPADLIMGAVTAILEGNLPEKGSVLAPEKSLCGDCPRGEKKPEKLVMKDVKRVHEIIPDPEKCFLEEGLICLGPATRSGCDSRCIKANMPCRGCFGPTKEVRDQGAKMASAIASILGLEGEEEFSEEKAAEIVNKIADPAGTFYRFSLPSSLLRTRKRE</sequence>
<dbReference type="InterPro" id="IPR051349">
    <property type="entry name" value="Hydrogenase_assoc-protein"/>
</dbReference>
<dbReference type="Gene3D" id="3.40.50.700">
    <property type="entry name" value="NADH:ubiquinone oxidoreductase-like, 20kDa subunit"/>
    <property type="match status" value="1"/>
</dbReference>